<evidence type="ECO:0000256" key="1">
    <source>
        <dbReference type="ARBA" id="ARBA00001946"/>
    </source>
</evidence>
<proteinExistence type="inferred from homology"/>
<reference evidence="14" key="2">
    <citation type="submission" date="2025-09" db="UniProtKB">
        <authorList>
            <consortium name="Ensembl"/>
        </authorList>
    </citation>
    <scope>IDENTIFICATION</scope>
</reference>
<dbReference type="GO" id="GO:0005737">
    <property type="term" value="C:cytoplasm"/>
    <property type="evidence" value="ECO:0007669"/>
    <property type="project" value="TreeGrafter"/>
</dbReference>
<dbReference type="GO" id="GO:0001510">
    <property type="term" value="P:RNA methylation"/>
    <property type="evidence" value="ECO:0007669"/>
    <property type="project" value="Ensembl"/>
</dbReference>
<evidence type="ECO:0000313" key="14">
    <source>
        <dbReference type="Ensembl" id="ENSSMRP00000018728.1"/>
    </source>
</evidence>
<evidence type="ECO:0000256" key="10">
    <source>
        <dbReference type="ARBA" id="ARBA00023158"/>
    </source>
</evidence>
<name>A0A8D0CBW6_SALMN</name>
<evidence type="ECO:0000256" key="2">
    <source>
        <dbReference type="ARBA" id="ARBA00009026"/>
    </source>
</evidence>
<evidence type="ECO:0000313" key="15">
    <source>
        <dbReference type="Proteomes" id="UP000694421"/>
    </source>
</evidence>
<keyword evidence="7" id="KW-0479">Metal-binding</keyword>
<dbReference type="PANTHER" id="PTHR21404">
    <property type="entry name" value="HEN1"/>
    <property type="match status" value="1"/>
</dbReference>
<organism evidence="14 15">
    <name type="scientific">Salvator merianae</name>
    <name type="common">Argentine black and white tegu</name>
    <name type="synonym">Tupinambis merianae</name>
    <dbReference type="NCBI Taxonomy" id="96440"/>
    <lineage>
        <taxon>Eukaryota</taxon>
        <taxon>Metazoa</taxon>
        <taxon>Chordata</taxon>
        <taxon>Craniata</taxon>
        <taxon>Vertebrata</taxon>
        <taxon>Euteleostomi</taxon>
        <taxon>Lepidosauria</taxon>
        <taxon>Squamata</taxon>
        <taxon>Bifurcata</taxon>
        <taxon>Unidentata</taxon>
        <taxon>Episquamata</taxon>
        <taxon>Laterata</taxon>
        <taxon>Teiioidea</taxon>
        <taxon>Teiidae</taxon>
        <taxon>Salvator</taxon>
    </lineage>
</organism>
<comment type="catalytic activity">
    <reaction evidence="13">
        <text>small RNA 3'-end nucleotide + S-adenosyl-L-methionine = small RNA 3'-end 2'-O-methylnucleotide + S-adenosyl-L-homocysteine + H(+)</text>
        <dbReference type="Rhea" id="RHEA:37887"/>
        <dbReference type="Rhea" id="RHEA-COMP:10415"/>
        <dbReference type="Rhea" id="RHEA-COMP:10416"/>
        <dbReference type="ChEBI" id="CHEBI:15378"/>
        <dbReference type="ChEBI" id="CHEBI:57856"/>
        <dbReference type="ChEBI" id="CHEBI:59789"/>
        <dbReference type="ChEBI" id="CHEBI:74896"/>
        <dbReference type="ChEBI" id="CHEBI:74898"/>
        <dbReference type="EC" id="2.1.1.386"/>
    </reaction>
</comment>
<dbReference type="GO" id="GO:0090486">
    <property type="term" value="F:small RNA 2'-O-methyltransferase activity"/>
    <property type="evidence" value="ECO:0007669"/>
    <property type="project" value="UniProtKB-EC"/>
</dbReference>
<evidence type="ECO:0000256" key="6">
    <source>
        <dbReference type="ARBA" id="ARBA00022691"/>
    </source>
</evidence>
<keyword evidence="9" id="KW-0694">RNA-binding</keyword>
<dbReference type="SUPFAM" id="SSF53335">
    <property type="entry name" value="S-adenosyl-L-methionine-dependent methyltransferases"/>
    <property type="match status" value="1"/>
</dbReference>
<comment type="similarity">
    <text evidence="2">Belongs to the methyltransferase superfamily. HEN1 family.</text>
</comment>
<evidence type="ECO:0000256" key="11">
    <source>
        <dbReference type="ARBA" id="ARBA00029981"/>
    </source>
</evidence>
<keyword evidence="8" id="KW-0460">Magnesium</keyword>
<dbReference type="PANTHER" id="PTHR21404:SF3">
    <property type="entry name" value="SMALL RNA 2'-O-METHYLTRANSFERASE"/>
    <property type="match status" value="1"/>
</dbReference>
<keyword evidence="10" id="KW-0943">RNA-mediated gene silencing</keyword>
<sequence>MTQRYPTTTMEEKLQKTELVGGITFTPPLYKQRYLFVKQLVSRHKPKKVADLGCADCRLLWLLKFCCSVEELVGVDISEDVMKQKMHTLSPIPGDYLQPSEKCLTITLYQGSVTQKDPCMLGFDMITCIELIEHLEAKELETFPEVVFGFMSPAMIVISTPNSEFNPLLPTETFRHPDHKFEWNRAQFQNWSQAAAARYNYTVEFTGLGAPPPGKEVGFCTQIGVFMKNYRKTDEHDKLQENKEHVYKTVFRVVYPSLKDEKYLQNAVVGEVIQKAQIIARRLLDHRESKCKMDCDDHFEEESRFLASQCVLRYLEYPPLVEADKDSKQPFISGNTVYIPLRNIFSFPKVNQLCGNMETLKKLIIGKVALSNDGSAVLTDIENEDLDD</sequence>
<evidence type="ECO:0000256" key="8">
    <source>
        <dbReference type="ARBA" id="ARBA00022842"/>
    </source>
</evidence>
<dbReference type="Gene3D" id="3.40.50.150">
    <property type="entry name" value="Vaccinia Virus protein VP39"/>
    <property type="match status" value="1"/>
</dbReference>
<evidence type="ECO:0000256" key="12">
    <source>
        <dbReference type="ARBA" id="ARBA00035025"/>
    </source>
</evidence>
<dbReference type="GeneTree" id="ENSGT00390000004798"/>
<evidence type="ECO:0000256" key="9">
    <source>
        <dbReference type="ARBA" id="ARBA00022884"/>
    </source>
</evidence>
<dbReference type="GO" id="GO:0034587">
    <property type="term" value="P:piRNA processing"/>
    <property type="evidence" value="ECO:0007669"/>
    <property type="project" value="Ensembl"/>
</dbReference>
<keyword evidence="5" id="KW-0808">Transferase</keyword>
<evidence type="ECO:0000256" key="5">
    <source>
        <dbReference type="ARBA" id="ARBA00022679"/>
    </source>
</evidence>
<evidence type="ECO:0000256" key="7">
    <source>
        <dbReference type="ARBA" id="ARBA00022723"/>
    </source>
</evidence>
<keyword evidence="6" id="KW-0949">S-adenosyl-L-methionine</keyword>
<evidence type="ECO:0000256" key="13">
    <source>
        <dbReference type="ARBA" id="ARBA00048418"/>
    </source>
</evidence>
<dbReference type="Proteomes" id="UP000694421">
    <property type="component" value="Unplaced"/>
</dbReference>
<protein>
    <recommendedName>
        <fullName evidence="3">Small RNA 2'-O-methyltransferase</fullName>
        <ecNumber evidence="12">2.1.1.386</ecNumber>
    </recommendedName>
    <alternativeName>
        <fullName evidence="11">HEN1 methyltransferase homolog 1</fullName>
    </alternativeName>
</protein>
<dbReference type="InterPro" id="IPR029063">
    <property type="entry name" value="SAM-dependent_MTases_sf"/>
</dbReference>
<evidence type="ECO:0000256" key="3">
    <source>
        <dbReference type="ARBA" id="ARBA00021330"/>
    </source>
</evidence>
<dbReference type="Ensembl" id="ENSSMRT00000021941.1">
    <property type="protein sequence ID" value="ENSSMRP00000018728.1"/>
    <property type="gene ID" value="ENSSMRG00000014577.1"/>
</dbReference>
<dbReference type="FunFam" id="3.40.50.150:FF:000124">
    <property type="entry name" value="HEN methyltransferase 1"/>
    <property type="match status" value="1"/>
</dbReference>
<dbReference type="GO" id="GO:0005634">
    <property type="term" value="C:nucleus"/>
    <property type="evidence" value="ECO:0007669"/>
    <property type="project" value="TreeGrafter"/>
</dbReference>
<reference evidence="14" key="1">
    <citation type="submission" date="2025-08" db="UniProtKB">
        <authorList>
            <consortium name="Ensembl"/>
        </authorList>
    </citation>
    <scope>IDENTIFICATION</scope>
</reference>
<dbReference type="OMA" id="HQFVVDF"/>
<keyword evidence="15" id="KW-1185">Reference proteome</keyword>
<dbReference type="GO" id="GO:0046872">
    <property type="term" value="F:metal ion binding"/>
    <property type="evidence" value="ECO:0007669"/>
    <property type="project" value="UniProtKB-KW"/>
</dbReference>
<keyword evidence="4" id="KW-0489">Methyltransferase</keyword>
<comment type="cofactor">
    <cofactor evidence="1">
        <name>Mg(2+)</name>
        <dbReference type="ChEBI" id="CHEBI:18420"/>
    </cofactor>
</comment>
<dbReference type="EC" id="2.1.1.386" evidence="12"/>
<accession>A0A8D0CBW6</accession>
<evidence type="ECO:0000256" key="4">
    <source>
        <dbReference type="ARBA" id="ARBA00022603"/>
    </source>
</evidence>
<dbReference type="GO" id="GO:0003723">
    <property type="term" value="F:RNA binding"/>
    <property type="evidence" value="ECO:0007669"/>
    <property type="project" value="UniProtKB-KW"/>
</dbReference>
<dbReference type="GO" id="GO:0030422">
    <property type="term" value="P:siRNA processing"/>
    <property type="evidence" value="ECO:0007669"/>
    <property type="project" value="TreeGrafter"/>
</dbReference>
<dbReference type="AlphaFoldDB" id="A0A8D0CBW6"/>
<dbReference type="InterPro" id="IPR026610">
    <property type="entry name" value="Hen1"/>
</dbReference>